<proteinExistence type="predicted"/>
<organism evidence="1 2">
    <name type="scientific">Rozella allomycis (strain CSF55)</name>
    <dbReference type="NCBI Taxonomy" id="988480"/>
    <lineage>
        <taxon>Eukaryota</taxon>
        <taxon>Fungi</taxon>
        <taxon>Fungi incertae sedis</taxon>
        <taxon>Cryptomycota</taxon>
        <taxon>Cryptomycota incertae sedis</taxon>
        <taxon>Rozella</taxon>
    </lineage>
</organism>
<protein>
    <submittedName>
        <fullName evidence="1">Uncharacterized protein</fullName>
    </submittedName>
</protein>
<evidence type="ECO:0000313" key="2">
    <source>
        <dbReference type="Proteomes" id="UP000281549"/>
    </source>
</evidence>
<evidence type="ECO:0000313" key="1">
    <source>
        <dbReference type="EMBL" id="RKP18272.1"/>
    </source>
</evidence>
<sequence>MMAKKELLQWVEANCSSETAKECIKNFIEDSPFGALLKMTKEDWKDEFQRWGTFIYNELHPAIPMEIDQPNRPRGEQVDISDPWALLNFMNMQMIDVSKLFASCRLLSEEKRKIAFSGREAAINQAAEKFKVFADPFGKDKETRKLPVASGLSGLGKTRLMDEWERIFDEADVLRPRFGVLVPYYNGHNPHPVEKSMGIEASFSWRLLYRVFIEGNGKEFSDWFQDYLPRNGRALTLRTALEVIRMKAVSLGLVREIDLFHMFIGVDEYQSIEDVNGIKVNREPLLQDLINAIGGNVESESTSPINNIRIYPMFAGTDFSVISIVSSSKTETIRLPMLLLNSFEMARSVESIPCGIDLLKQTPVRRHLFYLGGVPRWFTEYILLLVKDVSGRYDKVPTVEEAEKAFQSVKIQYIAAWGKINIDGKYKALEPIDFIKLAAFSFSGLKVVLNSKVIENLSWARLRDSSVCLINDSDSRISFPYAIIHEIASYKPAEFSSRVIKRFIECLKGLVEKVDLLMYDKSPWQLWEVFGAYFHALRINAFLIIGRTTVKARELFEGALING</sequence>
<dbReference type="Proteomes" id="UP000281549">
    <property type="component" value="Unassembled WGS sequence"/>
</dbReference>
<name>A0A4P9YGY3_ROZAC</name>
<gene>
    <name evidence="1" type="ORF">ROZALSC1DRAFT_23395</name>
</gene>
<feature type="non-terminal residue" evidence="1">
    <location>
        <position position="563"/>
    </location>
</feature>
<accession>A0A4P9YGY3</accession>
<reference evidence="2" key="1">
    <citation type="journal article" date="2018" name="Nat. Microbiol.">
        <title>Leveraging single-cell genomics to expand the fungal tree of life.</title>
        <authorList>
            <person name="Ahrendt S.R."/>
            <person name="Quandt C.A."/>
            <person name="Ciobanu D."/>
            <person name="Clum A."/>
            <person name="Salamov A."/>
            <person name="Andreopoulos B."/>
            <person name="Cheng J.F."/>
            <person name="Woyke T."/>
            <person name="Pelin A."/>
            <person name="Henrissat B."/>
            <person name="Reynolds N.K."/>
            <person name="Benny G.L."/>
            <person name="Smith M.E."/>
            <person name="James T.Y."/>
            <person name="Grigoriev I.V."/>
        </authorList>
    </citation>
    <scope>NUCLEOTIDE SEQUENCE [LARGE SCALE GENOMIC DNA]</scope>
    <source>
        <strain evidence="2">CSF55</strain>
    </source>
</reference>
<dbReference type="AlphaFoldDB" id="A0A4P9YGY3"/>
<dbReference type="EMBL" id="ML005509">
    <property type="protein sequence ID" value="RKP18272.1"/>
    <property type="molecule type" value="Genomic_DNA"/>
</dbReference>